<dbReference type="RefSeq" id="WP_080743348.1">
    <property type="nucleotide sequence ID" value="NZ_JMQC01000008.1"/>
</dbReference>
<comment type="similarity">
    <text evidence="2">Belongs to the SscA family.</text>
</comment>
<keyword evidence="4" id="KW-1133">Transmembrane helix</keyword>
<evidence type="ECO:0000256" key="4">
    <source>
        <dbReference type="ARBA" id="ARBA00022989"/>
    </source>
</evidence>
<evidence type="ECO:0000256" key="3">
    <source>
        <dbReference type="ARBA" id="ARBA00022692"/>
    </source>
</evidence>
<accession>A0ABX9L156</accession>
<name>A0ABX9L156_9BACI</name>
<keyword evidence="3" id="KW-0812">Transmembrane</keyword>
<keyword evidence="7" id="KW-1185">Reference proteome</keyword>
<evidence type="ECO:0000256" key="2">
    <source>
        <dbReference type="ARBA" id="ARBA00010221"/>
    </source>
</evidence>
<comment type="caution">
    <text evidence="6">The sequence shown here is derived from an EMBL/GenBank/DDBJ whole genome shotgun (WGS) entry which is preliminary data.</text>
</comment>
<comment type="subcellular location">
    <subcellularLocation>
        <location evidence="1">Membrane</location>
        <topology evidence="1">Single-pass membrane protein</topology>
    </subcellularLocation>
</comment>
<reference evidence="6 7" key="1">
    <citation type="submission" date="2018-08" db="EMBL/GenBank/DDBJ databases">
        <title>Bacillus clarus sp. nov. strain PS00077A.</title>
        <authorList>
            <person name="Mendez Acevedo M."/>
            <person name="Carroll L."/>
            <person name="Mukherjee M."/>
            <person name="Wiedmann M."/>
            <person name="Kovac J."/>
        </authorList>
    </citation>
    <scope>NUCLEOTIDE SEQUENCE [LARGE SCALE GENOMIC DNA]</scope>
    <source>
        <strain evidence="6 7">PS00077A</strain>
    </source>
</reference>
<dbReference type="NCBIfam" id="TIGR01732">
    <property type="entry name" value="tiny_TM_bacill"/>
    <property type="match status" value="1"/>
</dbReference>
<evidence type="ECO:0000256" key="5">
    <source>
        <dbReference type="ARBA" id="ARBA00023136"/>
    </source>
</evidence>
<sequence length="61" mass="6966">MSNNYYNSFTLMIVLFILLIIVRASCTVDPIDPGFSKNLYNTILSLYSLGRNIRTKSFILS</sequence>
<proteinExistence type="inferred from homology"/>
<gene>
    <name evidence="6" type="ORF">D0U04_00005</name>
</gene>
<dbReference type="EMBL" id="QVOD01000001">
    <property type="protein sequence ID" value="RFT68599.1"/>
    <property type="molecule type" value="Genomic_DNA"/>
</dbReference>
<dbReference type="InterPro" id="IPR010070">
    <property type="entry name" value="YjcZ-like"/>
</dbReference>
<dbReference type="Pfam" id="PF09680">
    <property type="entry name" value="YjcZ_2"/>
    <property type="match status" value="1"/>
</dbReference>
<evidence type="ECO:0000313" key="7">
    <source>
        <dbReference type="Proteomes" id="UP000264294"/>
    </source>
</evidence>
<organism evidence="6 7">
    <name type="scientific">Bacillus clarus</name>
    <dbReference type="NCBI Taxonomy" id="2338372"/>
    <lineage>
        <taxon>Bacteria</taxon>
        <taxon>Bacillati</taxon>
        <taxon>Bacillota</taxon>
        <taxon>Bacilli</taxon>
        <taxon>Bacillales</taxon>
        <taxon>Bacillaceae</taxon>
        <taxon>Bacillus</taxon>
        <taxon>Bacillus cereus group</taxon>
    </lineage>
</organism>
<keyword evidence="5" id="KW-0472">Membrane</keyword>
<evidence type="ECO:0000256" key="1">
    <source>
        <dbReference type="ARBA" id="ARBA00004167"/>
    </source>
</evidence>
<dbReference type="Proteomes" id="UP000264294">
    <property type="component" value="Unassembled WGS sequence"/>
</dbReference>
<evidence type="ECO:0000313" key="6">
    <source>
        <dbReference type="EMBL" id="RFT68599.1"/>
    </source>
</evidence>
<protein>
    <submittedName>
        <fullName evidence="6">YjcZ family sporulation protein</fullName>
    </submittedName>
</protein>